<dbReference type="Gene3D" id="2.30.30.290">
    <property type="entry name" value="YopX-like domains"/>
    <property type="match status" value="1"/>
</dbReference>
<dbReference type="InterPro" id="IPR019096">
    <property type="entry name" value="YopX_protein"/>
</dbReference>
<dbReference type="InterPro" id="IPR023385">
    <property type="entry name" value="YopX-like_C"/>
</dbReference>
<keyword evidence="3" id="KW-1185">Reference proteome</keyword>
<protein>
    <submittedName>
        <fullName evidence="2">Putative phage protein (TIGR01671 family)</fullName>
    </submittedName>
</protein>
<dbReference type="OrthoDB" id="1809393at2"/>
<dbReference type="AlphaFoldDB" id="A0A562J1D7"/>
<dbReference type="InterPro" id="IPR010024">
    <property type="entry name" value="CHP16711"/>
</dbReference>
<evidence type="ECO:0000259" key="1">
    <source>
        <dbReference type="Pfam" id="PF09643"/>
    </source>
</evidence>
<proteinExistence type="predicted"/>
<organism evidence="2 3">
    <name type="scientific">Sedimentibacter saalensis</name>
    <dbReference type="NCBI Taxonomy" id="130788"/>
    <lineage>
        <taxon>Bacteria</taxon>
        <taxon>Bacillati</taxon>
        <taxon>Bacillota</taxon>
        <taxon>Tissierellia</taxon>
        <taxon>Sedimentibacter</taxon>
    </lineage>
</organism>
<evidence type="ECO:0000313" key="3">
    <source>
        <dbReference type="Proteomes" id="UP000315343"/>
    </source>
</evidence>
<dbReference type="Proteomes" id="UP000315343">
    <property type="component" value="Unassembled WGS sequence"/>
</dbReference>
<feature type="domain" description="YopX protein" evidence="1">
    <location>
        <begin position="5"/>
        <end position="130"/>
    </location>
</feature>
<dbReference type="SUPFAM" id="SSF159006">
    <property type="entry name" value="YopX-like"/>
    <property type="match status" value="1"/>
</dbReference>
<name>A0A562J1D7_9FIRM</name>
<reference evidence="2 3" key="1">
    <citation type="submission" date="2019-07" db="EMBL/GenBank/DDBJ databases">
        <title>Genomic Encyclopedia of Type Strains, Phase I: the one thousand microbial genomes (KMG-I) project.</title>
        <authorList>
            <person name="Kyrpides N."/>
        </authorList>
    </citation>
    <scope>NUCLEOTIDE SEQUENCE [LARGE SCALE GENOMIC DNA]</scope>
    <source>
        <strain evidence="2 3">DSM 13558</strain>
    </source>
</reference>
<sequence length="134" mass="15915">MREFKFRAWDDEAKKMYAPEELEQPDVADDTKKTIYCYLSYGVLQIYDFREKDPIEFVPMQSTGWFDKNQNEIYEGDIVQIQDTIYQIIWSEDISGFILLSVEGIIMMGGDYIADEIDIIGNIYENQELINYRY</sequence>
<evidence type="ECO:0000313" key="2">
    <source>
        <dbReference type="EMBL" id="TWH76996.1"/>
    </source>
</evidence>
<dbReference type="EMBL" id="VLKH01000014">
    <property type="protein sequence ID" value="TWH76996.1"/>
    <property type="molecule type" value="Genomic_DNA"/>
</dbReference>
<dbReference type="Pfam" id="PF09643">
    <property type="entry name" value="YopX"/>
    <property type="match status" value="1"/>
</dbReference>
<comment type="caution">
    <text evidence="2">The sequence shown here is derived from an EMBL/GenBank/DDBJ whole genome shotgun (WGS) entry which is preliminary data.</text>
</comment>
<dbReference type="NCBIfam" id="TIGR01671">
    <property type="entry name" value="phage_TIGR01671"/>
    <property type="match status" value="1"/>
</dbReference>
<gene>
    <name evidence="2" type="ORF">LY60_03472</name>
</gene>
<dbReference type="RefSeq" id="WP_145086638.1">
    <property type="nucleotide sequence ID" value="NZ_JAYFNS010000017.1"/>
</dbReference>
<accession>A0A562J1D7</accession>